<keyword evidence="2 5" id="KW-0812">Transmembrane</keyword>
<dbReference type="InterPro" id="IPR047817">
    <property type="entry name" value="ABC2_TM_bact-type"/>
</dbReference>
<protein>
    <recommendedName>
        <fullName evidence="5">Transport permease protein</fullName>
    </recommendedName>
</protein>
<organism evidence="7 8">
    <name type="scientific">Ilumatobacter coccineus (strain NBRC 103263 / KCTC 29153 / YM16-304)</name>
    <dbReference type="NCBI Taxonomy" id="1313172"/>
    <lineage>
        <taxon>Bacteria</taxon>
        <taxon>Bacillati</taxon>
        <taxon>Actinomycetota</taxon>
        <taxon>Acidimicrobiia</taxon>
        <taxon>Acidimicrobiales</taxon>
        <taxon>Ilumatobacteraceae</taxon>
        <taxon>Ilumatobacter</taxon>
    </lineage>
</organism>
<evidence type="ECO:0000259" key="6">
    <source>
        <dbReference type="PROSITE" id="PS51012"/>
    </source>
</evidence>
<dbReference type="GO" id="GO:0043190">
    <property type="term" value="C:ATP-binding cassette (ABC) transporter complex"/>
    <property type="evidence" value="ECO:0007669"/>
    <property type="project" value="InterPro"/>
</dbReference>
<keyword evidence="8" id="KW-1185">Reference proteome</keyword>
<evidence type="ECO:0000256" key="2">
    <source>
        <dbReference type="ARBA" id="ARBA00022692"/>
    </source>
</evidence>
<keyword evidence="4 5" id="KW-0472">Membrane</keyword>
<dbReference type="PIRSF" id="PIRSF006648">
    <property type="entry name" value="DrrB"/>
    <property type="match status" value="1"/>
</dbReference>
<keyword evidence="3 5" id="KW-1133">Transmembrane helix</keyword>
<dbReference type="KEGG" id="aym:YM304_31130"/>
<dbReference type="AlphaFoldDB" id="A0A6C7E9N4"/>
<sequence length="272" mass="28233">MTTTLAPTTGRRAMSTSTVAQTWAMSVRSMQSLVRQPALVVPSLIFPLFFAALGTSSFSRATDLPGFPAVDSYLDFALAGAIVQGILFGSTTGATALATDIENGFFDRLLASPSTRTGIIVGRMAGGMAYGAFQSLFFVLVLLPFGLSVKGGIGGVLGLMVAGTVLALAVGALMAAMALLTGSSEAVQGAFPLLFIGLFFSSAFFPRETMSGVYGRMADFNPISYLVEGMRDLVIEGVSASALARAILVPAALSVFTIMLSLRALKRRLGAS</sequence>
<dbReference type="InterPro" id="IPR051328">
    <property type="entry name" value="T7SS_ABC-Transporter"/>
</dbReference>
<proteinExistence type="inferred from homology"/>
<evidence type="ECO:0000256" key="5">
    <source>
        <dbReference type="RuleBase" id="RU361157"/>
    </source>
</evidence>
<dbReference type="PANTHER" id="PTHR43077">
    <property type="entry name" value="TRANSPORT PERMEASE YVFS-RELATED"/>
    <property type="match status" value="1"/>
</dbReference>
<keyword evidence="5" id="KW-1003">Cell membrane</keyword>
<reference evidence="7 8" key="1">
    <citation type="journal article" date="2013" name="Int. J. Syst. Evol. Microbiol.">
        <title>Ilumatobacter nonamiense sp. nov. and Ilumatobacter coccineum sp. nov., isolated from seashore sand.</title>
        <authorList>
            <person name="Matsumoto A."/>
            <person name="Kasai H."/>
            <person name="Matsuo Y."/>
            <person name="Shizuri Y."/>
            <person name="Ichikawa N."/>
            <person name="Fujita N."/>
            <person name="Omura S."/>
            <person name="Takahashi Y."/>
        </authorList>
    </citation>
    <scope>NUCLEOTIDE SEQUENCE [LARGE SCALE GENOMIC DNA]</scope>
    <source>
        <strain evidence="8">NBRC 103263 / KCTC 29153 / YM16-304</strain>
    </source>
</reference>
<dbReference type="InterPro" id="IPR000412">
    <property type="entry name" value="ABC_2_transport"/>
</dbReference>
<comment type="subcellular location">
    <subcellularLocation>
        <location evidence="5">Cell membrane</location>
        <topology evidence="5">Multi-pass membrane protein</topology>
    </subcellularLocation>
    <subcellularLocation>
        <location evidence="1">Membrane</location>
        <topology evidence="1">Multi-pass membrane protein</topology>
    </subcellularLocation>
</comment>
<dbReference type="EMBL" id="AP012057">
    <property type="protein sequence ID" value="BAN03427.1"/>
    <property type="molecule type" value="Genomic_DNA"/>
</dbReference>
<dbReference type="PROSITE" id="PS51012">
    <property type="entry name" value="ABC_TM2"/>
    <property type="match status" value="1"/>
</dbReference>
<dbReference type="GO" id="GO:0140359">
    <property type="term" value="F:ABC-type transporter activity"/>
    <property type="evidence" value="ECO:0007669"/>
    <property type="project" value="InterPro"/>
</dbReference>
<dbReference type="PANTHER" id="PTHR43077:SF10">
    <property type="entry name" value="TRANSPORT PERMEASE PROTEIN"/>
    <property type="match status" value="1"/>
</dbReference>
<evidence type="ECO:0000256" key="1">
    <source>
        <dbReference type="ARBA" id="ARBA00004141"/>
    </source>
</evidence>
<name>A0A6C7E9N4_ILUCY</name>
<evidence type="ECO:0000313" key="7">
    <source>
        <dbReference type="EMBL" id="BAN03427.1"/>
    </source>
</evidence>
<dbReference type="Proteomes" id="UP000011863">
    <property type="component" value="Chromosome"/>
</dbReference>
<feature type="transmembrane region" description="Helical" evidence="5">
    <location>
        <begin position="76"/>
        <end position="99"/>
    </location>
</feature>
<feature type="transmembrane region" description="Helical" evidence="5">
    <location>
        <begin position="242"/>
        <end position="262"/>
    </location>
</feature>
<feature type="transmembrane region" description="Helical" evidence="5">
    <location>
        <begin position="153"/>
        <end position="179"/>
    </location>
</feature>
<evidence type="ECO:0000313" key="8">
    <source>
        <dbReference type="Proteomes" id="UP000011863"/>
    </source>
</evidence>
<gene>
    <name evidence="7" type="ORF">YM304_31130</name>
</gene>
<dbReference type="OrthoDB" id="9255971at2"/>
<comment type="similarity">
    <text evidence="5">Belongs to the ABC-2 integral membrane protein family.</text>
</comment>
<dbReference type="Pfam" id="PF01061">
    <property type="entry name" value="ABC2_membrane"/>
    <property type="match status" value="1"/>
</dbReference>
<accession>A0A6C7E9N4</accession>
<feature type="domain" description="ABC transmembrane type-2" evidence="6">
    <location>
        <begin position="38"/>
        <end position="268"/>
    </location>
</feature>
<feature type="transmembrane region" description="Helical" evidence="5">
    <location>
        <begin position="120"/>
        <end position="147"/>
    </location>
</feature>
<dbReference type="RefSeq" id="WP_015442674.1">
    <property type="nucleotide sequence ID" value="NC_020520.1"/>
</dbReference>
<evidence type="ECO:0000256" key="4">
    <source>
        <dbReference type="ARBA" id="ARBA00023136"/>
    </source>
</evidence>
<evidence type="ECO:0000256" key="3">
    <source>
        <dbReference type="ARBA" id="ARBA00022989"/>
    </source>
</evidence>
<feature type="transmembrane region" description="Helical" evidence="5">
    <location>
        <begin position="186"/>
        <end position="205"/>
    </location>
</feature>
<dbReference type="InterPro" id="IPR013525">
    <property type="entry name" value="ABC2_TM"/>
</dbReference>
<feature type="transmembrane region" description="Helical" evidence="5">
    <location>
        <begin position="38"/>
        <end position="56"/>
    </location>
</feature>
<keyword evidence="5" id="KW-0813">Transport</keyword>